<dbReference type="CDD" id="cd00487">
    <property type="entry name" value="Pep_deformylase"/>
    <property type="match status" value="1"/>
</dbReference>
<dbReference type="EMBL" id="PFEL01000024">
    <property type="protein sequence ID" value="PJE69301.1"/>
    <property type="molecule type" value="Genomic_DNA"/>
</dbReference>
<gene>
    <name evidence="2" type="primary">def</name>
    <name evidence="2" type="ORF">COU96_00495</name>
</gene>
<dbReference type="InterPro" id="IPR023635">
    <property type="entry name" value="Peptide_deformylase"/>
</dbReference>
<proteinExistence type="inferred from homology"/>
<dbReference type="SUPFAM" id="SSF56420">
    <property type="entry name" value="Peptide deformylase"/>
    <property type="match status" value="1"/>
</dbReference>
<sequence length="172" mass="19501">LRQKSKPARKIDKKIKKLAEEMINLIKNGQGDERIGVGLSAVQIGKPVQLFVAYNPETKKDLVFVNPKIIWKSKEKTDGIPNKKFKYEGCLSIPGIFGLVKRHQAIKVCWLALNAKKHTKKFSGFLATVIQHEIDHLNGILFTDCVLKQKGKIYKLVKNKEGQEQLAEIKLL</sequence>
<protein>
    <submittedName>
        <fullName evidence="2">Peptide deformylase</fullName>
    </submittedName>
</protein>
<dbReference type="Pfam" id="PF01327">
    <property type="entry name" value="Pep_deformylase"/>
    <property type="match status" value="1"/>
</dbReference>
<dbReference type="InterPro" id="IPR036821">
    <property type="entry name" value="Peptide_deformylase_sf"/>
</dbReference>
<dbReference type="Gene3D" id="3.90.45.10">
    <property type="entry name" value="Peptide deformylase"/>
    <property type="match status" value="1"/>
</dbReference>
<dbReference type="PRINTS" id="PR01576">
    <property type="entry name" value="PDEFORMYLASE"/>
</dbReference>
<comment type="caution">
    <text evidence="2">The sequence shown here is derived from an EMBL/GenBank/DDBJ whole genome shotgun (WGS) entry which is preliminary data.</text>
</comment>
<organism evidence="2 3">
    <name type="scientific">Candidatus Shapirobacteria bacterium CG10_big_fil_rev_8_21_14_0_10_38_14</name>
    <dbReference type="NCBI Taxonomy" id="1974483"/>
    <lineage>
        <taxon>Bacteria</taxon>
        <taxon>Candidatus Shapironibacteriota</taxon>
    </lineage>
</organism>
<evidence type="ECO:0000313" key="2">
    <source>
        <dbReference type="EMBL" id="PJE69301.1"/>
    </source>
</evidence>
<accession>A0A2M8L639</accession>
<evidence type="ECO:0000256" key="1">
    <source>
        <dbReference type="ARBA" id="ARBA00010759"/>
    </source>
</evidence>
<evidence type="ECO:0000313" key="3">
    <source>
        <dbReference type="Proteomes" id="UP000229500"/>
    </source>
</evidence>
<dbReference type="PIRSF" id="PIRSF004749">
    <property type="entry name" value="Pep_def"/>
    <property type="match status" value="1"/>
</dbReference>
<dbReference type="PANTHER" id="PTHR10458:SF22">
    <property type="entry name" value="PEPTIDE DEFORMYLASE"/>
    <property type="match status" value="1"/>
</dbReference>
<reference evidence="3" key="1">
    <citation type="submission" date="2017-09" db="EMBL/GenBank/DDBJ databases">
        <title>Depth-based differentiation of microbial function through sediment-hosted aquifers and enrichment of novel symbionts in the deep terrestrial subsurface.</title>
        <authorList>
            <person name="Probst A.J."/>
            <person name="Ladd B."/>
            <person name="Jarett J.K."/>
            <person name="Geller-Mcgrath D.E."/>
            <person name="Sieber C.M.K."/>
            <person name="Emerson J.B."/>
            <person name="Anantharaman K."/>
            <person name="Thomas B.C."/>
            <person name="Malmstrom R."/>
            <person name="Stieglmeier M."/>
            <person name="Klingl A."/>
            <person name="Woyke T."/>
            <person name="Ryan C.M."/>
            <person name="Banfield J.F."/>
        </authorList>
    </citation>
    <scope>NUCLEOTIDE SEQUENCE [LARGE SCALE GENOMIC DNA]</scope>
</reference>
<dbReference type="NCBIfam" id="TIGR00079">
    <property type="entry name" value="pept_deformyl"/>
    <property type="match status" value="1"/>
</dbReference>
<dbReference type="AlphaFoldDB" id="A0A2M8L639"/>
<feature type="non-terminal residue" evidence="2">
    <location>
        <position position="1"/>
    </location>
</feature>
<name>A0A2M8L639_9BACT</name>
<dbReference type="Proteomes" id="UP000229500">
    <property type="component" value="Unassembled WGS sequence"/>
</dbReference>
<dbReference type="GO" id="GO:0042586">
    <property type="term" value="F:peptide deformylase activity"/>
    <property type="evidence" value="ECO:0007669"/>
    <property type="project" value="InterPro"/>
</dbReference>
<dbReference type="HAMAP" id="MF_00163">
    <property type="entry name" value="Pep_deformylase"/>
    <property type="match status" value="1"/>
</dbReference>
<comment type="similarity">
    <text evidence="1">Belongs to the polypeptide deformylase family.</text>
</comment>
<dbReference type="PANTHER" id="PTHR10458">
    <property type="entry name" value="PEPTIDE DEFORMYLASE"/>
    <property type="match status" value="1"/>
</dbReference>